<keyword evidence="2" id="KW-1185">Reference proteome</keyword>
<evidence type="ECO:0000313" key="2">
    <source>
        <dbReference type="Proteomes" id="UP000252189"/>
    </source>
</evidence>
<reference evidence="1 2" key="1">
    <citation type="submission" date="2018-07" db="EMBL/GenBank/DDBJ databases">
        <title>Genome sequences of Haloplanus salinus JCM 18368T.</title>
        <authorList>
            <person name="Kim Y.B."/>
            <person name="Roh S.W."/>
        </authorList>
    </citation>
    <scope>NUCLEOTIDE SEQUENCE [LARGE SCALE GENOMIC DNA]</scope>
    <source>
        <strain evidence="1 2">JCM 18368</strain>
    </source>
</reference>
<organism evidence="1 2">
    <name type="scientific">Haloplanus salinus</name>
    <dbReference type="NCBI Taxonomy" id="1126245"/>
    <lineage>
        <taxon>Archaea</taxon>
        <taxon>Methanobacteriati</taxon>
        <taxon>Methanobacteriota</taxon>
        <taxon>Stenosarchaea group</taxon>
        <taxon>Halobacteria</taxon>
        <taxon>Halobacteriales</taxon>
        <taxon>Haloferacaceae</taxon>
        <taxon>Haloplanus</taxon>
    </lineage>
</organism>
<protein>
    <submittedName>
        <fullName evidence="1">Uncharacterized protein</fullName>
    </submittedName>
</protein>
<comment type="caution">
    <text evidence="1">The sequence shown here is derived from an EMBL/GenBank/DDBJ whole genome shotgun (WGS) entry which is preliminary data.</text>
</comment>
<sequence length="244" mass="27663">MAFGEVTGATVQELAELQFEYERSPHYEKTGEPFESAYCLTRIGKQPEDYDGPTRWCRNRAAVVDGERGHSCRFHGGKRNPDTDNLDPQANLKHSMYALPETIYATLTEEERELYEWVFSWPEVYEIDLSADPAAEHDFETLALEIVRQARSSDYILANTEVRQEGVYTAQGELLERKDVPNSLIDAHQRQIRLINTIKDALGITRKAQATNDTQESANDLMDSLSTVLSGFTSGGEYDPDQFE</sequence>
<dbReference type="EMBL" id="QPHM01000001">
    <property type="protein sequence ID" value="RCU47920.1"/>
    <property type="molecule type" value="Genomic_DNA"/>
</dbReference>
<dbReference type="RefSeq" id="WP_114449479.1">
    <property type="nucleotide sequence ID" value="NZ_QPHM01000001.1"/>
</dbReference>
<accession>A0A368NCR8</accession>
<proteinExistence type="predicted"/>
<gene>
    <name evidence="1" type="ORF">DU504_11820</name>
</gene>
<dbReference type="AlphaFoldDB" id="A0A368NCR8"/>
<name>A0A368NCR8_9EURY</name>
<dbReference type="OrthoDB" id="196750at2157"/>
<dbReference type="Proteomes" id="UP000252189">
    <property type="component" value="Unassembled WGS sequence"/>
</dbReference>
<evidence type="ECO:0000313" key="1">
    <source>
        <dbReference type="EMBL" id="RCU47920.1"/>
    </source>
</evidence>